<evidence type="ECO:0000313" key="2">
    <source>
        <dbReference type="EMBL" id="KAK6732792.1"/>
    </source>
</evidence>
<dbReference type="Proteomes" id="UP001303046">
    <property type="component" value="Unassembled WGS sequence"/>
</dbReference>
<proteinExistence type="predicted"/>
<dbReference type="EMBL" id="JAVFWL010000002">
    <property type="protein sequence ID" value="KAK6732792.1"/>
    <property type="molecule type" value="Genomic_DNA"/>
</dbReference>
<feature type="region of interest" description="Disordered" evidence="1">
    <location>
        <begin position="33"/>
        <end position="57"/>
    </location>
</feature>
<accession>A0ABR1C535</accession>
<gene>
    <name evidence="2" type="primary">Necator_chrII.g4683</name>
    <name evidence="2" type="ORF">RB195_016891</name>
</gene>
<comment type="caution">
    <text evidence="2">The sequence shown here is derived from an EMBL/GenBank/DDBJ whole genome shotgun (WGS) entry which is preliminary data.</text>
</comment>
<keyword evidence="3" id="KW-1185">Reference proteome</keyword>
<reference evidence="2 3" key="1">
    <citation type="submission" date="2023-08" db="EMBL/GenBank/DDBJ databases">
        <title>A Necator americanus chromosomal reference genome.</title>
        <authorList>
            <person name="Ilik V."/>
            <person name="Petrzelkova K.J."/>
            <person name="Pardy F."/>
            <person name="Fuh T."/>
            <person name="Niatou-Singa F.S."/>
            <person name="Gouil Q."/>
            <person name="Baker L."/>
            <person name="Ritchie M.E."/>
            <person name="Jex A.R."/>
            <person name="Gazzola D."/>
            <person name="Li H."/>
            <person name="Toshio Fujiwara R."/>
            <person name="Zhan B."/>
            <person name="Aroian R.V."/>
            <person name="Pafco B."/>
            <person name="Schwarz E.M."/>
        </authorList>
    </citation>
    <scope>NUCLEOTIDE SEQUENCE [LARGE SCALE GENOMIC DNA]</scope>
    <source>
        <strain evidence="2 3">Aroian</strain>
        <tissue evidence="2">Whole animal</tissue>
    </source>
</reference>
<protein>
    <submittedName>
        <fullName evidence="2">Uncharacterized protein</fullName>
    </submittedName>
</protein>
<feature type="compositionally biased region" description="Polar residues" evidence="1">
    <location>
        <begin position="37"/>
        <end position="57"/>
    </location>
</feature>
<organism evidence="2 3">
    <name type="scientific">Necator americanus</name>
    <name type="common">Human hookworm</name>
    <dbReference type="NCBI Taxonomy" id="51031"/>
    <lineage>
        <taxon>Eukaryota</taxon>
        <taxon>Metazoa</taxon>
        <taxon>Ecdysozoa</taxon>
        <taxon>Nematoda</taxon>
        <taxon>Chromadorea</taxon>
        <taxon>Rhabditida</taxon>
        <taxon>Rhabditina</taxon>
        <taxon>Rhabditomorpha</taxon>
        <taxon>Strongyloidea</taxon>
        <taxon>Ancylostomatidae</taxon>
        <taxon>Bunostominae</taxon>
        <taxon>Necator</taxon>
    </lineage>
</organism>
<name>A0ABR1C535_NECAM</name>
<sequence length="179" mass="20780">MWTDTAATFRKQSTTHRALERYLLKFNLRTQHLPRLHNTTPTRPSQLRLTSNAPSPEYTSEAKHIWAGHIMRTIDDRWTKRTLQWIPRDPERTRRRPPNESKKVPYKYKIHIKRMNGPAERSAGYGLKTSATSLRNKKLENTSDDNSEGIKQVEKTLGPAHPVKIQVSKCLSEDISRVV</sequence>
<evidence type="ECO:0000313" key="3">
    <source>
        <dbReference type="Proteomes" id="UP001303046"/>
    </source>
</evidence>
<evidence type="ECO:0000256" key="1">
    <source>
        <dbReference type="SAM" id="MobiDB-lite"/>
    </source>
</evidence>